<accession>A0A8J5ST09</accession>
<dbReference type="AlphaFoldDB" id="A0A8J5ST09"/>
<comment type="caution">
    <text evidence="1">The sequence shown here is derived from an EMBL/GenBank/DDBJ whole genome shotgun (WGS) entry which is preliminary data.</text>
</comment>
<name>A0A8J5ST09_ZIZPA</name>
<evidence type="ECO:0000313" key="1">
    <source>
        <dbReference type="EMBL" id="KAG8068588.1"/>
    </source>
</evidence>
<protein>
    <submittedName>
        <fullName evidence="1">Uncharacterized protein</fullName>
    </submittedName>
</protein>
<organism evidence="1 2">
    <name type="scientific">Zizania palustris</name>
    <name type="common">Northern wild rice</name>
    <dbReference type="NCBI Taxonomy" id="103762"/>
    <lineage>
        <taxon>Eukaryota</taxon>
        <taxon>Viridiplantae</taxon>
        <taxon>Streptophyta</taxon>
        <taxon>Embryophyta</taxon>
        <taxon>Tracheophyta</taxon>
        <taxon>Spermatophyta</taxon>
        <taxon>Magnoliopsida</taxon>
        <taxon>Liliopsida</taxon>
        <taxon>Poales</taxon>
        <taxon>Poaceae</taxon>
        <taxon>BOP clade</taxon>
        <taxon>Oryzoideae</taxon>
        <taxon>Oryzeae</taxon>
        <taxon>Zizaniinae</taxon>
        <taxon>Zizania</taxon>
    </lineage>
</organism>
<sequence>MQPDSMRLRVYFNTHAKNPKCTFRIEVEKIIREKQGIYLFKSFLGDPGIFQKTLSSIPFQPYLTTFHQLSTSPSTHIPSPCFARRARLPLPIFPLGSTIDHSLLHIKPIPHPYSMKYFDFSNTHRFIANH</sequence>
<dbReference type="EMBL" id="JAAALK010000284">
    <property type="protein sequence ID" value="KAG8068588.1"/>
    <property type="molecule type" value="Genomic_DNA"/>
</dbReference>
<proteinExistence type="predicted"/>
<keyword evidence="2" id="KW-1185">Reference proteome</keyword>
<reference evidence="1" key="2">
    <citation type="submission" date="2021-02" db="EMBL/GenBank/DDBJ databases">
        <authorList>
            <person name="Kimball J.A."/>
            <person name="Haas M.W."/>
            <person name="Macchietto M."/>
            <person name="Kono T."/>
            <person name="Duquette J."/>
            <person name="Shao M."/>
        </authorList>
    </citation>
    <scope>NUCLEOTIDE SEQUENCE</scope>
    <source>
        <tissue evidence="1">Fresh leaf tissue</tissue>
    </source>
</reference>
<gene>
    <name evidence="1" type="ORF">GUJ93_ZPchr0005g16330</name>
</gene>
<dbReference type="Proteomes" id="UP000729402">
    <property type="component" value="Unassembled WGS sequence"/>
</dbReference>
<evidence type="ECO:0000313" key="2">
    <source>
        <dbReference type="Proteomes" id="UP000729402"/>
    </source>
</evidence>
<reference evidence="1" key="1">
    <citation type="journal article" date="2021" name="bioRxiv">
        <title>Whole Genome Assembly and Annotation of Northern Wild Rice, Zizania palustris L., Supports a Whole Genome Duplication in the Zizania Genus.</title>
        <authorList>
            <person name="Haas M."/>
            <person name="Kono T."/>
            <person name="Macchietto M."/>
            <person name="Millas R."/>
            <person name="McGilp L."/>
            <person name="Shao M."/>
            <person name="Duquette J."/>
            <person name="Hirsch C.N."/>
            <person name="Kimball J."/>
        </authorList>
    </citation>
    <scope>NUCLEOTIDE SEQUENCE</scope>
    <source>
        <tissue evidence="1">Fresh leaf tissue</tissue>
    </source>
</reference>